<evidence type="ECO:0000256" key="1">
    <source>
        <dbReference type="SAM" id="MobiDB-lite"/>
    </source>
</evidence>
<evidence type="ECO:0000313" key="3">
    <source>
        <dbReference type="Proteomes" id="UP001172102"/>
    </source>
</evidence>
<dbReference type="EMBL" id="JAUKUA010000002">
    <property type="protein sequence ID" value="KAK0724801.1"/>
    <property type="molecule type" value="Genomic_DNA"/>
</dbReference>
<organism evidence="2 3">
    <name type="scientific">Lasiosphaeris hirsuta</name>
    <dbReference type="NCBI Taxonomy" id="260670"/>
    <lineage>
        <taxon>Eukaryota</taxon>
        <taxon>Fungi</taxon>
        <taxon>Dikarya</taxon>
        <taxon>Ascomycota</taxon>
        <taxon>Pezizomycotina</taxon>
        <taxon>Sordariomycetes</taxon>
        <taxon>Sordariomycetidae</taxon>
        <taxon>Sordariales</taxon>
        <taxon>Lasiosphaeriaceae</taxon>
        <taxon>Lasiosphaeris</taxon>
    </lineage>
</organism>
<reference evidence="2" key="1">
    <citation type="submission" date="2023-06" db="EMBL/GenBank/DDBJ databases">
        <title>Genome-scale phylogeny and comparative genomics of the fungal order Sordariales.</title>
        <authorList>
            <consortium name="Lawrence Berkeley National Laboratory"/>
            <person name="Hensen N."/>
            <person name="Bonometti L."/>
            <person name="Westerberg I."/>
            <person name="Brannstrom I.O."/>
            <person name="Guillou S."/>
            <person name="Cros-Aarteil S."/>
            <person name="Calhoun S."/>
            <person name="Haridas S."/>
            <person name="Kuo A."/>
            <person name="Mondo S."/>
            <person name="Pangilinan J."/>
            <person name="Riley R."/>
            <person name="Labutti K."/>
            <person name="Andreopoulos B."/>
            <person name="Lipzen A."/>
            <person name="Chen C."/>
            <person name="Yanf M."/>
            <person name="Daum C."/>
            <person name="Ng V."/>
            <person name="Clum A."/>
            <person name="Steindorff A."/>
            <person name="Ohm R."/>
            <person name="Martin F."/>
            <person name="Silar P."/>
            <person name="Natvig D."/>
            <person name="Lalanne C."/>
            <person name="Gautier V."/>
            <person name="Ament-Velasquez S.L."/>
            <person name="Kruys A."/>
            <person name="Hutchinson M.I."/>
            <person name="Powell A.J."/>
            <person name="Barry K."/>
            <person name="Miller A.N."/>
            <person name="Grigoriev I.V."/>
            <person name="Debuchy R."/>
            <person name="Gladieux P."/>
            <person name="Thoren M.H."/>
            <person name="Johannesson H."/>
        </authorList>
    </citation>
    <scope>NUCLEOTIDE SEQUENCE</scope>
    <source>
        <strain evidence="2">SMH4607-1</strain>
    </source>
</reference>
<keyword evidence="3" id="KW-1185">Reference proteome</keyword>
<feature type="compositionally biased region" description="Polar residues" evidence="1">
    <location>
        <begin position="53"/>
        <end position="88"/>
    </location>
</feature>
<comment type="caution">
    <text evidence="2">The sequence shown here is derived from an EMBL/GenBank/DDBJ whole genome shotgun (WGS) entry which is preliminary data.</text>
</comment>
<protein>
    <submittedName>
        <fullName evidence="2">Uncharacterized protein</fullName>
    </submittedName>
</protein>
<dbReference type="Proteomes" id="UP001172102">
    <property type="component" value="Unassembled WGS sequence"/>
</dbReference>
<feature type="compositionally biased region" description="Polar residues" evidence="1">
    <location>
        <begin position="103"/>
        <end position="112"/>
    </location>
</feature>
<sequence length="120" mass="13396">MREGGQASLGPRLVRSCLRKKDDGMTPAAKTASPVNRRDPPQAPPHRLPFDTRTLSPRQTSEQAAQLKNQTRPDPTPKTSSPATRTTYPPSPFYKSRRPQHNGRLSDTTLTHISREQDNV</sequence>
<accession>A0AA40AZH6</accession>
<feature type="region of interest" description="Disordered" evidence="1">
    <location>
        <begin position="1"/>
        <end position="120"/>
    </location>
</feature>
<name>A0AA40AZH6_9PEZI</name>
<proteinExistence type="predicted"/>
<evidence type="ECO:0000313" key="2">
    <source>
        <dbReference type="EMBL" id="KAK0724801.1"/>
    </source>
</evidence>
<dbReference type="AlphaFoldDB" id="A0AA40AZH6"/>
<gene>
    <name evidence="2" type="ORF">B0H67DRAFT_115583</name>
</gene>